<dbReference type="Proteomes" id="UP001606300">
    <property type="component" value="Unassembled WGS sequence"/>
</dbReference>
<gene>
    <name evidence="3" type="ORF">ACG02S_17205</name>
</gene>
<feature type="chain" id="PRO_5047503365" evidence="1">
    <location>
        <begin position="22"/>
        <end position="167"/>
    </location>
</feature>
<dbReference type="NCBIfam" id="TIGR02595">
    <property type="entry name" value="PEP_CTERM"/>
    <property type="match status" value="1"/>
</dbReference>
<evidence type="ECO:0000313" key="4">
    <source>
        <dbReference type="Proteomes" id="UP001606300"/>
    </source>
</evidence>
<comment type="caution">
    <text evidence="3">The sequence shown here is derived from an EMBL/GenBank/DDBJ whole genome shotgun (WGS) entry which is preliminary data.</text>
</comment>
<protein>
    <submittedName>
        <fullName evidence="3">FxDxF family PEP-CTERM protein</fullName>
    </submittedName>
</protein>
<keyword evidence="1" id="KW-0732">Signal</keyword>
<evidence type="ECO:0000259" key="2">
    <source>
        <dbReference type="Pfam" id="PF07589"/>
    </source>
</evidence>
<evidence type="ECO:0000313" key="3">
    <source>
        <dbReference type="EMBL" id="MFG6415633.1"/>
    </source>
</evidence>
<dbReference type="EMBL" id="JBIGHY010000006">
    <property type="protein sequence ID" value="MFG6415633.1"/>
    <property type="molecule type" value="Genomic_DNA"/>
</dbReference>
<dbReference type="RefSeq" id="WP_394471704.1">
    <property type="nucleotide sequence ID" value="NZ_JBIGHY010000006.1"/>
</dbReference>
<feature type="domain" description="Ice-binding protein C-terminal" evidence="2">
    <location>
        <begin position="140"/>
        <end position="164"/>
    </location>
</feature>
<dbReference type="InterPro" id="IPR013424">
    <property type="entry name" value="Ice-binding_C"/>
</dbReference>
<proteinExistence type="predicted"/>
<name>A0ABW7EQ66_9BURK</name>
<organism evidence="3 4">
    <name type="scientific">Pelomonas dachongensis</name>
    <dbReference type="NCBI Taxonomy" id="3299029"/>
    <lineage>
        <taxon>Bacteria</taxon>
        <taxon>Pseudomonadati</taxon>
        <taxon>Pseudomonadota</taxon>
        <taxon>Betaproteobacteria</taxon>
        <taxon>Burkholderiales</taxon>
        <taxon>Sphaerotilaceae</taxon>
        <taxon>Roseateles</taxon>
    </lineage>
</organism>
<dbReference type="Pfam" id="PF07589">
    <property type="entry name" value="PEP-CTERM"/>
    <property type="match status" value="1"/>
</dbReference>
<dbReference type="NCBIfam" id="NF038126">
    <property type="entry name" value="PEP_CTERM_FxDxF"/>
    <property type="match status" value="1"/>
</dbReference>
<reference evidence="3 4" key="1">
    <citation type="submission" date="2024-09" db="EMBL/GenBank/DDBJ databases">
        <title>Novel species of the genus Pelomonas and Roseateles isolated from streams.</title>
        <authorList>
            <person name="Lu H."/>
        </authorList>
    </citation>
    <scope>NUCLEOTIDE SEQUENCE [LARGE SCALE GENOMIC DNA]</scope>
    <source>
        <strain evidence="3 4">DC23W</strain>
    </source>
</reference>
<accession>A0ABW7EQ66</accession>
<keyword evidence="4" id="KW-1185">Reference proteome</keyword>
<feature type="signal peptide" evidence="1">
    <location>
        <begin position="1"/>
        <end position="21"/>
    </location>
</feature>
<evidence type="ECO:0000256" key="1">
    <source>
        <dbReference type="SAM" id="SignalP"/>
    </source>
</evidence>
<sequence>MKLKSIAAATLAFLAVTGAQAADTTWGTHPDAPVLTGAWNAAGNFLDTFSFSLDSTSNVTSSVLSFGNSLGGNYGLWSFGSDNAFGTADDVSLGLWNLSALPGPATNNVLMLDAGSYYYTVGGRALAGGSAYALSSTVTAVPEPETYALLAAGLGIVAFVARRRRDF</sequence>